<dbReference type="OrthoDB" id="7950654at2"/>
<proteinExistence type="predicted"/>
<name>A0A1I6QK66_9RHOB</name>
<gene>
    <name evidence="1" type="ORF">SAMN04488050_102119</name>
</gene>
<evidence type="ECO:0000313" key="2">
    <source>
        <dbReference type="Proteomes" id="UP000199392"/>
    </source>
</evidence>
<dbReference type="STRING" id="311180.SAMN04488050_102119"/>
<evidence type="ECO:0000313" key="1">
    <source>
        <dbReference type="EMBL" id="SFS52678.1"/>
    </source>
</evidence>
<accession>A0A1I6QK66</accession>
<organism evidence="1 2">
    <name type="scientific">Alloyangia pacifica</name>
    <dbReference type="NCBI Taxonomy" id="311180"/>
    <lineage>
        <taxon>Bacteria</taxon>
        <taxon>Pseudomonadati</taxon>
        <taxon>Pseudomonadota</taxon>
        <taxon>Alphaproteobacteria</taxon>
        <taxon>Rhodobacterales</taxon>
        <taxon>Roseobacteraceae</taxon>
        <taxon>Alloyangia</taxon>
    </lineage>
</organism>
<dbReference type="RefSeq" id="WP_092420537.1">
    <property type="nucleotide sequence ID" value="NZ_FNCL01000001.1"/>
</dbReference>
<reference evidence="2" key="1">
    <citation type="submission" date="2016-10" db="EMBL/GenBank/DDBJ databases">
        <authorList>
            <person name="Varghese N."/>
            <person name="Submissions S."/>
        </authorList>
    </citation>
    <scope>NUCLEOTIDE SEQUENCE [LARGE SCALE GENOMIC DNA]</scope>
    <source>
        <strain evidence="2">DSM 26894</strain>
    </source>
</reference>
<protein>
    <recommendedName>
        <fullName evidence="3">DUF3168 domain-containing protein</fullName>
    </recommendedName>
</protein>
<dbReference type="AlphaFoldDB" id="A0A1I6QK66"/>
<keyword evidence="2" id="KW-1185">Reference proteome</keyword>
<evidence type="ECO:0008006" key="3">
    <source>
        <dbReference type="Google" id="ProtNLM"/>
    </source>
</evidence>
<dbReference type="EMBL" id="FOZW01000002">
    <property type="protein sequence ID" value="SFS52678.1"/>
    <property type="molecule type" value="Genomic_DNA"/>
</dbReference>
<sequence length="117" mass="12710">MQEHLYALLSGAVSFTVAWGSLGSGVGLPRASIFRTSGARDMHLQGTGLMQTRVQIDCYGATVEDAHAAESEIRSVLEGYRGGPILGIFLEAVRDGFEDDTQLLQRVSLTFAVRHRD</sequence>
<dbReference type="Proteomes" id="UP000199392">
    <property type="component" value="Unassembled WGS sequence"/>
</dbReference>